<protein>
    <submittedName>
        <fullName evidence="1">Uncharacterized protein</fullName>
    </submittedName>
</protein>
<name>A0A9X8N4Y1_9ACTN</name>
<comment type="caution">
    <text evidence="1">The sequence shown here is derived from an EMBL/GenBank/DDBJ whole genome shotgun (WGS) entry which is preliminary data.</text>
</comment>
<gene>
    <name evidence="1" type="ORF">SAMN05216268_11796</name>
</gene>
<organism evidence="1 2">
    <name type="scientific">Streptomyces yunnanensis</name>
    <dbReference type="NCBI Taxonomy" id="156453"/>
    <lineage>
        <taxon>Bacteria</taxon>
        <taxon>Bacillati</taxon>
        <taxon>Actinomycetota</taxon>
        <taxon>Actinomycetes</taxon>
        <taxon>Kitasatosporales</taxon>
        <taxon>Streptomycetaceae</taxon>
        <taxon>Streptomyces</taxon>
    </lineage>
</organism>
<accession>A0A9X8N4Y1</accession>
<sequence>MPMPNPFPMAGQLSDIEEFIAEIDAVTGDCRESLEKNNRFRWRLRNAVEALREAVEMAHQV</sequence>
<reference evidence="2" key="1">
    <citation type="submission" date="2016-11" db="EMBL/GenBank/DDBJ databases">
        <authorList>
            <person name="Jaros S."/>
            <person name="Januszkiewicz K."/>
            <person name="Wedrychowicz H."/>
        </authorList>
    </citation>
    <scope>NUCLEOTIDE SEQUENCE [LARGE SCALE GENOMIC DNA]</scope>
    <source>
        <strain evidence="2">CGMCC 4.3555</strain>
    </source>
</reference>
<dbReference type="EMBL" id="FRBK01000017">
    <property type="protein sequence ID" value="SHM99617.1"/>
    <property type="molecule type" value="Genomic_DNA"/>
</dbReference>
<evidence type="ECO:0000313" key="1">
    <source>
        <dbReference type="EMBL" id="SHM99617.1"/>
    </source>
</evidence>
<proteinExistence type="predicted"/>
<evidence type="ECO:0000313" key="2">
    <source>
        <dbReference type="Proteomes" id="UP000184388"/>
    </source>
</evidence>
<dbReference type="AlphaFoldDB" id="A0A9X8N4Y1"/>
<dbReference type="Proteomes" id="UP000184388">
    <property type="component" value="Unassembled WGS sequence"/>
</dbReference>